<evidence type="ECO:0000256" key="8">
    <source>
        <dbReference type="ARBA" id="ARBA00022927"/>
    </source>
</evidence>
<dbReference type="Gene3D" id="3.30.1300.30">
    <property type="entry name" value="GSPII I/J protein-like"/>
    <property type="match status" value="1"/>
</dbReference>
<dbReference type="Pfam" id="PF13018">
    <property type="entry name" value="ESPR"/>
    <property type="match status" value="1"/>
</dbReference>
<feature type="domain" description="ESPR" evidence="15">
    <location>
        <begin position="1"/>
        <end position="48"/>
    </location>
</feature>
<dbReference type="Pfam" id="PF05662">
    <property type="entry name" value="YadA_stalk"/>
    <property type="match status" value="2"/>
</dbReference>
<evidence type="ECO:0000259" key="14">
    <source>
        <dbReference type="Pfam" id="PF05662"/>
    </source>
</evidence>
<dbReference type="SUPFAM" id="SSF101967">
    <property type="entry name" value="Adhesin YadA, collagen-binding domain"/>
    <property type="match status" value="2"/>
</dbReference>
<keyword evidence="7" id="KW-0732">Signal</keyword>
<evidence type="ECO:0000313" key="16">
    <source>
        <dbReference type="EMBL" id="TPH20115.1"/>
    </source>
</evidence>
<dbReference type="GO" id="GO:0015031">
    <property type="term" value="P:protein transport"/>
    <property type="evidence" value="ECO:0007669"/>
    <property type="project" value="UniProtKB-KW"/>
</dbReference>
<feature type="domain" description="Trimeric autotransporter adhesin YadA-like head" evidence="13">
    <location>
        <begin position="184"/>
        <end position="208"/>
    </location>
</feature>
<organism evidence="16 17">
    <name type="scientific">Haemophilus haemolyticus</name>
    <dbReference type="NCBI Taxonomy" id="726"/>
    <lineage>
        <taxon>Bacteria</taxon>
        <taxon>Pseudomonadati</taxon>
        <taxon>Pseudomonadota</taxon>
        <taxon>Gammaproteobacteria</taxon>
        <taxon>Pasteurellales</taxon>
        <taxon>Pasteurellaceae</taxon>
        <taxon>Haemophilus</taxon>
    </lineage>
</organism>
<comment type="caution">
    <text evidence="16">The sequence shown here is derived from an EMBL/GenBank/DDBJ whole genome shotgun (WGS) entry which is preliminary data.</text>
</comment>
<evidence type="ECO:0000256" key="5">
    <source>
        <dbReference type="ARBA" id="ARBA00022452"/>
    </source>
</evidence>
<dbReference type="Gene3D" id="1.20.5.170">
    <property type="match status" value="2"/>
</dbReference>
<name>A0A502LD07_HAEHA</name>
<dbReference type="SUPFAM" id="SSF54523">
    <property type="entry name" value="Pili subunits"/>
    <property type="match status" value="1"/>
</dbReference>
<feature type="compositionally biased region" description="Low complexity" evidence="11">
    <location>
        <begin position="113"/>
        <end position="127"/>
    </location>
</feature>
<dbReference type="EMBL" id="SDPD01000011">
    <property type="protein sequence ID" value="TPH20115.1"/>
    <property type="molecule type" value="Genomic_DNA"/>
</dbReference>
<evidence type="ECO:0000256" key="3">
    <source>
        <dbReference type="ARBA" id="ARBA00005848"/>
    </source>
</evidence>
<feature type="domain" description="Trimeric autotransporter adhesin YadA-like head" evidence="13">
    <location>
        <begin position="143"/>
        <end position="167"/>
    </location>
</feature>
<feature type="domain" description="Trimeric autotransporter adhesin YadA-like head" evidence="13">
    <location>
        <begin position="217"/>
        <end position="238"/>
    </location>
</feature>
<dbReference type="InterPro" id="IPR037174">
    <property type="entry name" value="Trimeric_adhesin"/>
</dbReference>
<evidence type="ECO:0008006" key="18">
    <source>
        <dbReference type="Google" id="ProtNLM"/>
    </source>
</evidence>
<feature type="domain" description="Trimeric autotransporter adhesin YadA-like head" evidence="13">
    <location>
        <begin position="119"/>
        <end position="139"/>
    </location>
</feature>
<keyword evidence="5" id="KW-1134">Transmembrane beta strand</keyword>
<evidence type="ECO:0000259" key="15">
    <source>
        <dbReference type="Pfam" id="PF13018"/>
    </source>
</evidence>
<evidence type="ECO:0000259" key="12">
    <source>
        <dbReference type="Pfam" id="PF03895"/>
    </source>
</evidence>
<evidence type="ECO:0000256" key="9">
    <source>
        <dbReference type="ARBA" id="ARBA00023136"/>
    </source>
</evidence>
<evidence type="ECO:0000313" key="17">
    <source>
        <dbReference type="Proteomes" id="UP000316282"/>
    </source>
</evidence>
<dbReference type="InterPro" id="IPR008640">
    <property type="entry name" value="Adhesin_Head_dom"/>
</dbReference>
<accession>A0A502LD07</accession>
<protein>
    <recommendedName>
        <fullName evidence="18">Adhesin</fullName>
    </recommendedName>
</protein>
<dbReference type="Gene3D" id="3.90.1780.10">
    <property type="entry name" value="Trimeric adhesin"/>
    <property type="match status" value="3"/>
</dbReference>
<evidence type="ECO:0000256" key="10">
    <source>
        <dbReference type="ARBA" id="ARBA00023237"/>
    </source>
</evidence>
<dbReference type="InterPro" id="IPR011049">
    <property type="entry name" value="Serralysin-like_metalloprot_C"/>
</dbReference>
<evidence type="ECO:0000256" key="4">
    <source>
        <dbReference type="ARBA" id="ARBA00022448"/>
    </source>
</evidence>
<dbReference type="Pfam" id="PF03895">
    <property type="entry name" value="YadA_anchor"/>
    <property type="match status" value="1"/>
</dbReference>
<evidence type="ECO:0000256" key="11">
    <source>
        <dbReference type="SAM" id="MobiDB-lite"/>
    </source>
</evidence>
<dbReference type="InterPro" id="IPR008635">
    <property type="entry name" value="Coiled_stalk_dom"/>
</dbReference>
<feature type="domain" description="Trimeric autotransporter adhesin YadA-like stalk" evidence="14">
    <location>
        <begin position="319"/>
        <end position="357"/>
    </location>
</feature>
<dbReference type="InterPro" id="IPR045584">
    <property type="entry name" value="Pilin-like"/>
</dbReference>
<dbReference type="Gene3D" id="2.150.10.10">
    <property type="entry name" value="Serralysin-like metalloprotease, C-terminal"/>
    <property type="match status" value="2"/>
</dbReference>
<comment type="similarity">
    <text evidence="3">Belongs to the autotransporter-2 (AT-2) (TC 1.B.40) family.</text>
</comment>
<sequence>MNNIFKVIWNHATQTWTAVGELASVKGKSKSVKLAAISTALLAVAGGAQAAAVVQKAEGNGSLSISTANNPTDPVRAYAYANNGIAIGNGAKSGKEDARGDYHIAIGFNADASNTSSSSSTAIGANSKATGQGSTTIGNASSATGMNSTALGNSSVADSAGAVAVGATSSAWFHGSALGEEAKARGIRSTALGNRAQATSDSAISIGFKTNVGSQFAIGIGRETSVTGKESVAVGNKSTISSANVSTLGANITVGKGRDGGVVLGHSSDAAISTTKVEAVNNATVGGLTYSGFAGKLDAPTTELQGHFVSIGKQGDERQIKHVAAGKIDSASTDAINGSQLYSVADTITTAIKNVLGEPTADGKIGGVTLSGEKGANSTFSSPVNATPLTEDYKAPTDTPKTVAGALQDLNNYVNAGWKVGDNKGDKVSRITPNGQVNFVNGNGTTATVTVTPNGANGANVTFNVKKDAVTNNVLNVSEDGVSVLSGNITVASKDTKGEVKADAAKDNQVATVKNVVEAINSAGFVVSNGKSDKSELINAGKTLTLQSGDGVNVTQDGSNFTFSIDSSKIFNGKTGDITVNETTGKVEEPSDSSKLATIGNVVKAVNNAKWFAKVENTNDVITDRTQNDTTANNAEPISAGDKLTLKADKNLAVKRDGANVTYGLAQNINVNTVSAENSVTIGAGDKAITISSNDKGFNIANKNGDAMNIDNVKDGELSSISKQAVNGSQLHATNVQVSKNSQNINRVESKVDSLSRVINNHASEFNRLDRKINKQGKEARAGIAGANAAAALPQAYTAGKAMVAAAAGTFKGQNALAVGYSRISDNGKVILKLQGNANTSGDVGAGVGVGYQW</sequence>
<gene>
    <name evidence="16" type="ORF">EUX52_08600</name>
</gene>
<comment type="subcellular location">
    <subcellularLocation>
        <location evidence="2">Cell outer membrane</location>
    </subcellularLocation>
    <subcellularLocation>
        <location evidence="1">Cell surface</location>
    </subcellularLocation>
</comment>
<keyword evidence="9" id="KW-0472">Membrane</keyword>
<reference evidence="16 17" key="1">
    <citation type="submission" date="2019-01" db="EMBL/GenBank/DDBJ databases">
        <title>Comparative genomic analysis identifies haemin-independent Haemophilus haemolyticus: a formal re-classification of Haemophilus intermedius.</title>
        <authorList>
            <person name="Harris T.M."/>
            <person name="Price E.P."/>
            <person name="Sarovich D.S."/>
            <person name="Norskov-Lauritsen N."/>
            <person name="Beissbarth J."/>
            <person name="Chang A.B."/>
            <person name="Smith-Vaughan H.C."/>
        </authorList>
    </citation>
    <scope>NUCLEOTIDE SEQUENCE [LARGE SCALE GENOMIC DNA]</scope>
    <source>
        <strain evidence="16 17">60982 B Hi-1</strain>
    </source>
</reference>
<dbReference type="InterPro" id="IPR024973">
    <property type="entry name" value="ESPR"/>
</dbReference>
<evidence type="ECO:0000256" key="2">
    <source>
        <dbReference type="ARBA" id="ARBA00004442"/>
    </source>
</evidence>
<evidence type="ECO:0000256" key="7">
    <source>
        <dbReference type="ARBA" id="ARBA00022729"/>
    </source>
</evidence>
<evidence type="ECO:0000256" key="6">
    <source>
        <dbReference type="ARBA" id="ARBA00022692"/>
    </source>
</evidence>
<keyword evidence="6" id="KW-0812">Transmembrane</keyword>
<dbReference type="GO" id="GO:0009986">
    <property type="term" value="C:cell surface"/>
    <property type="evidence" value="ECO:0007669"/>
    <property type="project" value="UniProtKB-SubCell"/>
</dbReference>
<feature type="domain" description="Trimeric autotransporter adhesin YadA-like stalk" evidence="14">
    <location>
        <begin position="710"/>
        <end position="751"/>
    </location>
</feature>
<dbReference type="AlphaFoldDB" id="A0A502LD07"/>
<evidence type="ECO:0000259" key="13">
    <source>
        <dbReference type="Pfam" id="PF05658"/>
    </source>
</evidence>
<keyword evidence="10" id="KW-0998">Cell outer membrane</keyword>
<keyword evidence="4" id="KW-0813">Transport</keyword>
<dbReference type="Proteomes" id="UP000316282">
    <property type="component" value="Unassembled WGS sequence"/>
</dbReference>
<dbReference type="CDD" id="cd12820">
    <property type="entry name" value="LbR_YadA-like"/>
    <property type="match status" value="1"/>
</dbReference>
<keyword evidence="8" id="KW-0653">Protein transport</keyword>
<feature type="region of interest" description="Disordered" evidence="11">
    <location>
        <begin position="113"/>
        <end position="134"/>
    </location>
</feature>
<dbReference type="RefSeq" id="WP_140527859.1">
    <property type="nucleotide sequence ID" value="NZ_SDPD01000011.1"/>
</dbReference>
<feature type="domain" description="Trimeric autotransporter adhesin YadA-like C-terminal membrane anchor" evidence="12">
    <location>
        <begin position="794"/>
        <end position="854"/>
    </location>
</feature>
<proteinExistence type="inferred from homology"/>
<dbReference type="InterPro" id="IPR005594">
    <property type="entry name" value="YadA_C"/>
</dbReference>
<dbReference type="GO" id="GO:0009279">
    <property type="term" value="C:cell outer membrane"/>
    <property type="evidence" value="ECO:0007669"/>
    <property type="project" value="UniProtKB-SubCell"/>
</dbReference>
<evidence type="ECO:0000256" key="1">
    <source>
        <dbReference type="ARBA" id="ARBA00004241"/>
    </source>
</evidence>
<dbReference type="Pfam" id="PF05658">
    <property type="entry name" value="YadA_head"/>
    <property type="match status" value="4"/>
</dbReference>